<dbReference type="Proteomes" id="UP000250140">
    <property type="component" value="Unassembled WGS sequence"/>
</dbReference>
<dbReference type="PANTHER" id="PTHR33112">
    <property type="entry name" value="DOMAIN PROTEIN, PUTATIVE-RELATED"/>
    <property type="match status" value="1"/>
</dbReference>
<evidence type="ECO:0000313" key="2">
    <source>
        <dbReference type="EMBL" id="OCL01472.1"/>
    </source>
</evidence>
<sequence>LTQWLTQCLNTHRGCIVEGASDNWLPTRLIDVGEVDCEREPRLVISSTETIEPREARYLTLSHRWGSLSMPKLLSNNLENMKQRIVLSNLPQTFQEAIYITKKLRIRYIWIDSLCIVQNNEEDWLQEAALMGKVYERGLCNIAATASAEEIGAMFVERDPALNSSILLTIASQKHMQTCYCVTSRLWEKMVCQAQLNQRGWVLQERVLSSRTIHFASQLFWECCEFQACETYPGGIPTSELRPDPPSGLKALVRPRLSLGTSQESVHLHQAWKYLVEAYSLCKLTVTSDKLLAISGIARQIARPLGDEYLAGVWKGDLARELLWAVPYHPDSGNPASILEGPQRFRPKEYRAPSWSWASLDFIHGYIKVSGFLMKTPELSEI</sequence>
<dbReference type="AlphaFoldDB" id="A0A8E2JLG2"/>
<name>A0A8E2JLG2_9PEZI</name>
<organism evidence="2 3">
    <name type="scientific">Glonium stellatum</name>
    <dbReference type="NCBI Taxonomy" id="574774"/>
    <lineage>
        <taxon>Eukaryota</taxon>
        <taxon>Fungi</taxon>
        <taxon>Dikarya</taxon>
        <taxon>Ascomycota</taxon>
        <taxon>Pezizomycotina</taxon>
        <taxon>Dothideomycetes</taxon>
        <taxon>Pleosporomycetidae</taxon>
        <taxon>Gloniales</taxon>
        <taxon>Gloniaceae</taxon>
        <taxon>Glonium</taxon>
    </lineage>
</organism>
<feature type="non-terminal residue" evidence="2">
    <location>
        <position position="1"/>
    </location>
</feature>
<evidence type="ECO:0000259" key="1">
    <source>
        <dbReference type="Pfam" id="PF06985"/>
    </source>
</evidence>
<proteinExistence type="predicted"/>
<dbReference type="InterPro" id="IPR010730">
    <property type="entry name" value="HET"/>
</dbReference>
<dbReference type="OrthoDB" id="5362512at2759"/>
<accession>A0A8E2JLG2</accession>
<reference evidence="2 3" key="1">
    <citation type="journal article" date="2016" name="Nat. Commun.">
        <title>Ectomycorrhizal ecology is imprinted in the genome of the dominant symbiotic fungus Cenococcum geophilum.</title>
        <authorList>
            <consortium name="DOE Joint Genome Institute"/>
            <person name="Peter M."/>
            <person name="Kohler A."/>
            <person name="Ohm R.A."/>
            <person name="Kuo A."/>
            <person name="Krutzmann J."/>
            <person name="Morin E."/>
            <person name="Arend M."/>
            <person name="Barry K.W."/>
            <person name="Binder M."/>
            <person name="Choi C."/>
            <person name="Clum A."/>
            <person name="Copeland A."/>
            <person name="Grisel N."/>
            <person name="Haridas S."/>
            <person name="Kipfer T."/>
            <person name="LaButti K."/>
            <person name="Lindquist E."/>
            <person name="Lipzen A."/>
            <person name="Maire R."/>
            <person name="Meier B."/>
            <person name="Mihaltcheva S."/>
            <person name="Molinier V."/>
            <person name="Murat C."/>
            <person name="Poggeler S."/>
            <person name="Quandt C.A."/>
            <person name="Sperisen C."/>
            <person name="Tritt A."/>
            <person name="Tisserant E."/>
            <person name="Crous P.W."/>
            <person name="Henrissat B."/>
            <person name="Nehls U."/>
            <person name="Egli S."/>
            <person name="Spatafora J.W."/>
            <person name="Grigoriev I.V."/>
            <person name="Martin F.M."/>
        </authorList>
    </citation>
    <scope>NUCLEOTIDE SEQUENCE [LARGE SCALE GENOMIC DNA]</scope>
    <source>
        <strain evidence="2 3">CBS 207.34</strain>
    </source>
</reference>
<protein>
    <submittedName>
        <fullName evidence="2">HET-domain-containing protein</fullName>
    </submittedName>
</protein>
<evidence type="ECO:0000313" key="3">
    <source>
        <dbReference type="Proteomes" id="UP000250140"/>
    </source>
</evidence>
<keyword evidence="3" id="KW-1185">Reference proteome</keyword>
<dbReference type="Pfam" id="PF06985">
    <property type="entry name" value="HET"/>
    <property type="match status" value="1"/>
</dbReference>
<feature type="domain" description="Heterokaryon incompatibility" evidence="1">
    <location>
        <begin position="58"/>
        <end position="205"/>
    </location>
</feature>
<gene>
    <name evidence="2" type="ORF">AOQ84DRAFT_264823</name>
</gene>
<dbReference type="PANTHER" id="PTHR33112:SF10">
    <property type="entry name" value="TOL"/>
    <property type="match status" value="1"/>
</dbReference>
<dbReference type="EMBL" id="KV751124">
    <property type="protein sequence ID" value="OCL01472.1"/>
    <property type="molecule type" value="Genomic_DNA"/>
</dbReference>
<feature type="non-terminal residue" evidence="2">
    <location>
        <position position="382"/>
    </location>
</feature>